<proteinExistence type="predicted"/>
<accession>A0ABQ7HYP0</accession>
<dbReference type="EMBL" id="SBIQ01000102">
    <property type="protein sequence ID" value="KAF7683301.1"/>
    <property type="molecule type" value="Genomic_DNA"/>
</dbReference>
<sequence>MKLFNKNDEKSENTSNNITFIKMKKNKNFAMDKLFYIISQLFRIFESEQAKKERSLNLIIKIFDYLLINRLLDYDGWLRSIPINEDILKISEYIRNGDSFNYGDFSVHNLFSGIAHYMKYNLNGVIDTMVFSKLACVKTESYYFNCTNEIDSKKVSFLLSCIIPTMNETYGHFFLSLLRISGLILKNSRSDISVDKLAAVFSPILLGDAITSSISYKELLKFSKVLELFILLHF</sequence>
<gene>
    <name evidence="1" type="ORF">TCON_1484</name>
</gene>
<evidence type="ECO:0000313" key="1">
    <source>
        <dbReference type="EMBL" id="KAF7683301.1"/>
    </source>
</evidence>
<protein>
    <recommendedName>
        <fullName evidence="3">Rho-GAP domain-containing protein</fullName>
    </recommendedName>
</protein>
<dbReference type="SUPFAM" id="SSF48350">
    <property type="entry name" value="GTPase activation domain, GAP"/>
    <property type="match status" value="1"/>
</dbReference>
<reference evidence="1 2" key="1">
    <citation type="submission" date="2019-01" db="EMBL/GenBank/DDBJ databases">
        <title>Genomes sequencing and comparative genomics of infectious freshwater microsporidia, Cucumispora dikerogammari and Thelohania contejeani.</title>
        <authorList>
            <person name="Cormier A."/>
            <person name="Giraud I."/>
            <person name="Wattier R."/>
            <person name="Teixeira M."/>
            <person name="Grandjean F."/>
            <person name="Rigaud T."/>
            <person name="Cordaux R."/>
        </authorList>
    </citation>
    <scope>NUCLEOTIDE SEQUENCE [LARGE SCALE GENOMIC DNA]</scope>
    <source>
        <strain evidence="1">T1</strain>
        <tissue evidence="1">Spores</tissue>
    </source>
</reference>
<organism evidence="1 2">
    <name type="scientific">Astathelohania contejeani</name>
    <dbReference type="NCBI Taxonomy" id="164912"/>
    <lineage>
        <taxon>Eukaryota</taxon>
        <taxon>Fungi</taxon>
        <taxon>Fungi incertae sedis</taxon>
        <taxon>Microsporidia</taxon>
        <taxon>Astathelohaniidae</taxon>
        <taxon>Astathelohania</taxon>
    </lineage>
</organism>
<evidence type="ECO:0008006" key="3">
    <source>
        <dbReference type="Google" id="ProtNLM"/>
    </source>
</evidence>
<evidence type="ECO:0000313" key="2">
    <source>
        <dbReference type="Proteomes" id="UP001516464"/>
    </source>
</evidence>
<comment type="caution">
    <text evidence="1">The sequence shown here is derived from an EMBL/GenBank/DDBJ whole genome shotgun (WGS) entry which is preliminary data.</text>
</comment>
<dbReference type="InterPro" id="IPR008936">
    <property type="entry name" value="Rho_GTPase_activation_prot"/>
</dbReference>
<name>A0ABQ7HYP0_9MICR</name>
<dbReference type="Proteomes" id="UP001516464">
    <property type="component" value="Unassembled WGS sequence"/>
</dbReference>
<keyword evidence="2" id="KW-1185">Reference proteome</keyword>